<dbReference type="Gene3D" id="1.10.540.10">
    <property type="entry name" value="Acyl-CoA dehydrogenase/oxidase, N-terminal domain"/>
    <property type="match status" value="1"/>
</dbReference>
<evidence type="ECO:0000256" key="3">
    <source>
        <dbReference type="ARBA" id="ARBA00022630"/>
    </source>
</evidence>
<dbReference type="Pfam" id="PF02771">
    <property type="entry name" value="Acyl-CoA_dh_N"/>
    <property type="match status" value="1"/>
</dbReference>
<evidence type="ECO:0000256" key="5">
    <source>
        <dbReference type="ARBA" id="ARBA00023002"/>
    </source>
</evidence>
<comment type="cofactor">
    <cofactor evidence="1">
        <name>FAD</name>
        <dbReference type="ChEBI" id="CHEBI:57692"/>
    </cofactor>
</comment>
<feature type="domain" description="Acyl-CoA dehydrogenase/oxidase N-terminal" evidence="7">
    <location>
        <begin position="11"/>
        <end position="107"/>
    </location>
</feature>
<organism evidence="8 9">
    <name type="scientific">Spongiibacter pelagi</name>
    <dbReference type="NCBI Taxonomy" id="2760804"/>
    <lineage>
        <taxon>Bacteria</taxon>
        <taxon>Pseudomonadati</taxon>
        <taxon>Pseudomonadota</taxon>
        <taxon>Gammaproteobacteria</taxon>
        <taxon>Cellvibrionales</taxon>
        <taxon>Spongiibacteraceae</taxon>
        <taxon>Spongiibacter</taxon>
    </lineage>
</organism>
<dbReference type="InterPro" id="IPR013786">
    <property type="entry name" value="AcylCoA_DH/ox_N"/>
</dbReference>
<dbReference type="PANTHER" id="PTHR43884">
    <property type="entry name" value="ACYL-COA DEHYDROGENASE"/>
    <property type="match status" value="1"/>
</dbReference>
<dbReference type="AlphaFoldDB" id="A0A927C1I4"/>
<evidence type="ECO:0000313" key="8">
    <source>
        <dbReference type="EMBL" id="MBD2858081.1"/>
    </source>
</evidence>
<dbReference type="CDD" id="cd00567">
    <property type="entry name" value="ACAD"/>
    <property type="match status" value="1"/>
</dbReference>
<dbReference type="InterPro" id="IPR009075">
    <property type="entry name" value="AcylCo_DH/oxidase_C"/>
</dbReference>
<dbReference type="RefSeq" id="WP_190762477.1">
    <property type="nucleotide sequence ID" value="NZ_JACXLD010000001.1"/>
</dbReference>
<dbReference type="GO" id="GO:0003995">
    <property type="term" value="F:acyl-CoA dehydrogenase activity"/>
    <property type="evidence" value="ECO:0007669"/>
    <property type="project" value="TreeGrafter"/>
</dbReference>
<evidence type="ECO:0000259" key="6">
    <source>
        <dbReference type="Pfam" id="PF00441"/>
    </source>
</evidence>
<dbReference type="InterPro" id="IPR037069">
    <property type="entry name" value="AcylCoA_DH/ox_N_sf"/>
</dbReference>
<reference evidence="8" key="1">
    <citation type="submission" date="2020-09" db="EMBL/GenBank/DDBJ databases">
        <authorList>
            <person name="Yoon J.-W."/>
        </authorList>
    </citation>
    <scope>NUCLEOTIDE SEQUENCE</scope>
    <source>
        <strain evidence="8">KMU-158</strain>
    </source>
</reference>
<evidence type="ECO:0000313" key="9">
    <source>
        <dbReference type="Proteomes" id="UP000610558"/>
    </source>
</evidence>
<comment type="similarity">
    <text evidence="2">Belongs to the acyl-CoA dehydrogenase family.</text>
</comment>
<dbReference type="PANTHER" id="PTHR43884:SF20">
    <property type="entry name" value="ACYL-COA DEHYDROGENASE FADE28"/>
    <property type="match status" value="1"/>
</dbReference>
<accession>A0A927C1I4</accession>
<comment type="caution">
    <text evidence="8">The sequence shown here is derived from an EMBL/GenBank/DDBJ whole genome shotgun (WGS) entry which is preliminary data.</text>
</comment>
<dbReference type="InterPro" id="IPR036250">
    <property type="entry name" value="AcylCo_DH-like_C"/>
</dbReference>
<keyword evidence="4" id="KW-0274">FAD</keyword>
<dbReference type="Proteomes" id="UP000610558">
    <property type="component" value="Unassembled WGS sequence"/>
</dbReference>
<dbReference type="SUPFAM" id="SSF56645">
    <property type="entry name" value="Acyl-CoA dehydrogenase NM domain-like"/>
    <property type="match status" value="1"/>
</dbReference>
<dbReference type="SUPFAM" id="SSF47203">
    <property type="entry name" value="Acyl-CoA dehydrogenase C-terminal domain-like"/>
    <property type="match status" value="1"/>
</dbReference>
<dbReference type="InterPro" id="IPR009100">
    <property type="entry name" value="AcylCoA_DH/oxidase_NM_dom_sf"/>
</dbReference>
<sequence length="366" mass="39945">MDFTLNQDQEMLKTSVDRYFADCPEDKNPAEMWAEFAELGWLAMPFSEDVGGYGSSIIESCMLTEAMGRNNINSPFLSSTLLAGKLLESAPASDIRESLLSALLAGEQQCSVALFENSYADTLENLNCKAEKTSEGWTLSGRKVLVDNPAANSIIVIAQTGTNADSLNAFVVSADHTDLQKQILALMDETQVQNLAFNEVKLPASACLFPEGGAANALQMVMNESIIALAAEAQGAMDALLKTTVEYTRGRKQFGVAIGSFQALQHRMVDMFTHAEMTRAMILRAQCAVLDKDANLPMIVAALKALVGKKSRQLAEEAVQLHGGMGVSEEMPIGRYLRRIMMIDASFGNADIQRRRYCQLRYDSVA</sequence>
<dbReference type="Gene3D" id="1.20.140.10">
    <property type="entry name" value="Butyryl-CoA Dehydrogenase, subunit A, domain 3"/>
    <property type="match status" value="1"/>
</dbReference>
<evidence type="ECO:0000256" key="1">
    <source>
        <dbReference type="ARBA" id="ARBA00001974"/>
    </source>
</evidence>
<keyword evidence="3" id="KW-0285">Flavoprotein</keyword>
<dbReference type="Pfam" id="PF00441">
    <property type="entry name" value="Acyl-CoA_dh_1"/>
    <property type="match status" value="1"/>
</dbReference>
<gene>
    <name evidence="8" type="ORF">IB286_03605</name>
</gene>
<proteinExistence type="inferred from homology"/>
<evidence type="ECO:0000259" key="7">
    <source>
        <dbReference type="Pfam" id="PF02771"/>
    </source>
</evidence>
<dbReference type="GO" id="GO:0050660">
    <property type="term" value="F:flavin adenine dinucleotide binding"/>
    <property type="evidence" value="ECO:0007669"/>
    <property type="project" value="InterPro"/>
</dbReference>
<feature type="domain" description="Acyl-CoA dehydrogenase/oxidase C-terminal" evidence="6">
    <location>
        <begin position="216"/>
        <end position="355"/>
    </location>
</feature>
<protein>
    <submittedName>
        <fullName evidence="8">Acyl-CoA dehydrogenase family protein</fullName>
    </submittedName>
</protein>
<evidence type="ECO:0000256" key="2">
    <source>
        <dbReference type="ARBA" id="ARBA00009347"/>
    </source>
</evidence>
<keyword evidence="5" id="KW-0560">Oxidoreductase</keyword>
<name>A0A927C1I4_9GAMM</name>
<evidence type="ECO:0000256" key="4">
    <source>
        <dbReference type="ARBA" id="ARBA00022827"/>
    </source>
</evidence>
<dbReference type="InterPro" id="IPR046373">
    <property type="entry name" value="Acyl-CoA_Oxase/DH_mid-dom_sf"/>
</dbReference>
<keyword evidence="9" id="KW-1185">Reference proteome</keyword>
<dbReference type="EMBL" id="JACXLD010000001">
    <property type="protein sequence ID" value="MBD2858081.1"/>
    <property type="molecule type" value="Genomic_DNA"/>
</dbReference>
<dbReference type="Gene3D" id="2.40.110.10">
    <property type="entry name" value="Butyryl-CoA Dehydrogenase, subunit A, domain 2"/>
    <property type="match status" value="1"/>
</dbReference>